<dbReference type="Proteomes" id="UP000244005">
    <property type="component" value="Chromosome Y"/>
</dbReference>
<evidence type="ECO:0000313" key="1">
    <source>
        <dbReference type="EMBL" id="PTQ26120.1"/>
    </source>
</evidence>
<protein>
    <submittedName>
        <fullName evidence="1">Uncharacterized protein</fullName>
    </submittedName>
</protein>
<sequence length="150" mass="17635">MCILSLLQYVRTYLAISERKTLRILKESERRGRHAVLEYETHFYGYLYCFSCSRFATNVLVCQLAFGVPGWSIKQGKDREIWSTGKARTFTIPSGFYVHLRMYPCCYNTAELWSPARRTMPPEWKGFEQLLLVFRRCMMFVSKNASSIVE</sequence>
<organism evidence="1 2">
    <name type="scientific">Marchantia polymorpha</name>
    <name type="common">Common liverwort</name>
    <name type="synonym">Marchantia aquatica</name>
    <dbReference type="NCBI Taxonomy" id="3197"/>
    <lineage>
        <taxon>Eukaryota</taxon>
        <taxon>Viridiplantae</taxon>
        <taxon>Streptophyta</taxon>
        <taxon>Embryophyta</taxon>
        <taxon>Marchantiophyta</taxon>
        <taxon>Marchantiopsida</taxon>
        <taxon>Marchantiidae</taxon>
        <taxon>Marchantiales</taxon>
        <taxon>Marchantiaceae</taxon>
        <taxon>Marchantia</taxon>
    </lineage>
</organism>
<keyword evidence="2" id="KW-1185">Reference proteome</keyword>
<proteinExistence type="predicted"/>
<dbReference type="AlphaFoldDB" id="A0A2R6VWZ8"/>
<accession>A0A2R6VWZ8</accession>
<reference evidence="2" key="1">
    <citation type="journal article" date="2017" name="Cell">
        <title>Insights into land plant evolution garnered from the Marchantia polymorpha genome.</title>
        <authorList>
            <person name="Bowman J.L."/>
            <person name="Kohchi T."/>
            <person name="Yamato K.T."/>
            <person name="Jenkins J."/>
            <person name="Shu S."/>
            <person name="Ishizaki K."/>
            <person name="Yamaoka S."/>
            <person name="Nishihama R."/>
            <person name="Nakamura Y."/>
            <person name="Berger F."/>
            <person name="Adam C."/>
            <person name="Aki S.S."/>
            <person name="Althoff F."/>
            <person name="Araki T."/>
            <person name="Arteaga-Vazquez M.A."/>
            <person name="Balasubrmanian S."/>
            <person name="Barry K."/>
            <person name="Bauer D."/>
            <person name="Boehm C.R."/>
            <person name="Briginshaw L."/>
            <person name="Caballero-Perez J."/>
            <person name="Catarino B."/>
            <person name="Chen F."/>
            <person name="Chiyoda S."/>
            <person name="Chovatia M."/>
            <person name="Davies K.M."/>
            <person name="Delmans M."/>
            <person name="Demura T."/>
            <person name="Dierschke T."/>
            <person name="Dolan L."/>
            <person name="Dorantes-Acosta A.E."/>
            <person name="Eklund D.M."/>
            <person name="Florent S.N."/>
            <person name="Flores-Sandoval E."/>
            <person name="Fujiyama A."/>
            <person name="Fukuzawa H."/>
            <person name="Galik B."/>
            <person name="Grimanelli D."/>
            <person name="Grimwood J."/>
            <person name="Grossniklaus U."/>
            <person name="Hamada T."/>
            <person name="Haseloff J."/>
            <person name="Hetherington A.J."/>
            <person name="Higo A."/>
            <person name="Hirakawa Y."/>
            <person name="Hundley H.N."/>
            <person name="Ikeda Y."/>
            <person name="Inoue K."/>
            <person name="Inoue S.I."/>
            <person name="Ishida S."/>
            <person name="Jia Q."/>
            <person name="Kakita M."/>
            <person name="Kanazawa T."/>
            <person name="Kawai Y."/>
            <person name="Kawashima T."/>
            <person name="Kennedy M."/>
            <person name="Kinose K."/>
            <person name="Kinoshita T."/>
            <person name="Kohara Y."/>
            <person name="Koide E."/>
            <person name="Komatsu K."/>
            <person name="Kopischke S."/>
            <person name="Kubo M."/>
            <person name="Kyozuka J."/>
            <person name="Lagercrantz U."/>
            <person name="Lin S.S."/>
            <person name="Lindquist E."/>
            <person name="Lipzen A.M."/>
            <person name="Lu C.W."/>
            <person name="De Luna E."/>
            <person name="Martienssen R.A."/>
            <person name="Minamino N."/>
            <person name="Mizutani M."/>
            <person name="Mizutani M."/>
            <person name="Mochizuki N."/>
            <person name="Monte I."/>
            <person name="Mosher R."/>
            <person name="Nagasaki H."/>
            <person name="Nakagami H."/>
            <person name="Naramoto S."/>
            <person name="Nishitani K."/>
            <person name="Ohtani M."/>
            <person name="Okamoto T."/>
            <person name="Okumura M."/>
            <person name="Phillips J."/>
            <person name="Pollak B."/>
            <person name="Reinders A."/>
            <person name="Rovekamp M."/>
            <person name="Sano R."/>
            <person name="Sawa S."/>
            <person name="Schmid M.W."/>
            <person name="Shirakawa M."/>
            <person name="Solano R."/>
            <person name="Spunde A."/>
            <person name="Suetsugu N."/>
            <person name="Sugano S."/>
            <person name="Sugiyama A."/>
            <person name="Sun R."/>
            <person name="Suzuki Y."/>
            <person name="Takenaka M."/>
            <person name="Takezawa D."/>
            <person name="Tomogane H."/>
            <person name="Tsuzuki M."/>
            <person name="Ueda T."/>
            <person name="Umeda M."/>
            <person name="Ward J.M."/>
            <person name="Watanabe Y."/>
            <person name="Yazaki K."/>
            <person name="Yokoyama R."/>
            <person name="Yoshitake Y."/>
            <person name="Yotsui I."/>
            <person name="Zachgo S."/>
            <person name="Schmutz J."/>
        </authorList>
    </citation>
    <scope>NUCLEOTIDE SEQUENCE [LARGE SCALE GENOMIC DNA]</scope>
    <source>
        <strain evidence="2">Tak-1</strain>
    </source>
</reference>
<dbReference type="EMBL" id="KZ772944">
    <property type="protein sequence ID" value="PTQ26120.1"/>
    <property type="molecule type" value="Genomic_DNA"/>
</dbReference>
<gene>
    <name evidence="1" type="ORF">MARPO_YA0009</name>
</gene>
<name>A0A2R6VWZ8_MARPO</name>
<dbReference type="Gramene" id="MpVg01130.1">
    <property type="protein sequence ID" value="MpVg01130.1.cds1"/>
    <property type="gene ID" value="MpVg01130"/>
</dbReference>
<evidence type="ECO:0000313" key="2">
    <source>
        <dbReference type="Proteomes" id="UP000244005"/>
    </source>
</evidence>